<feature type="transmembrane region" description="Helical" evidence="6">
    <location>
        <begin position="193"/>
        <end position="210"/>
    </location>
</feature>
<sequence length="227" mass="25039">MMHKISKKYISIVLMAIIIVLVMYLCKSSRALENCTPQSMKNYISSFGMLAPIIYIIMFTIIPLTLFPDAVLAIAGGMIFGVGIGTLYTIIGAVCGGTLSFFISRIFGRGLVEKLIKGKAEWFEDGIEKKGFLFILILRLVPLVPFDVISYGAGLSKIKYKDFALATFVGIIPGVWVYANLGDKSGNIFSLEFFGAVLILVLLMIFSYFMKKKISVKGLKNKVNGEN</sequence>
<comment type="similarity">
    <text evidence="6">Belongs to the TVP38/TMEM64 family.</text>
</comment>
<dbReference type="Pfam" id="PF09335">
    <property type="entry name" value="VTT_dom"/>
    <property type="match status" value="1"/>
</dbReference>
<organism evidence="8 9">
    <name type="scientific">Clostridium scatologenes</name>
    <dbReference type="NCBI Taxonomy" id="1548"/>
    <lineage>
        <taxon>Bacteria</taxon>
        <taxon>Bacillati</taxon>
        <taxon>Bacillota</taxon>
        <taxon>Clostridia</taxon>
        <taxon>Eubacteriales</taxon>
        <taxon>Clostridiaceae</taxon>
        <taxon>Clostridium</taxon>
    </lineage>
</organism>
<evidence type="ECO:0000259" key="7">
    <source>
        <dbReference type="Pfam" id="PF09335"/>
    </source>
</evidence>
<gene>
    <name evidence="8" type="ORF">CSCA_1150</name>
</gene>
<name>A0A0E3M5L0_CLOSL</name>
<keyword evidence="9" id="KW-1185">Reference proteome</keyword>
<dbReference type="GO" id="GO:0005886">
    <property type="term" value="C:plasma membrane"/>
    <property type="evidence" value="ECO:0007669"/>
    <property type="project" value="UniProtKB-SubCell"/>
</dbReference>
<dbReference type="InterPro" id="IPR015414">
    <property type="entry name" value="TMEM64"/>
</dbReference>
<keyword evidence="4 6" id="KW-1133">Transmembrane helix</keyword>
<feature type="transmembrane region" description="Helical" evidence="6">
    <location>
        <begin position="163"/>
        <end position="181"/>
    </location>
</feature>
<feature type="transmembrane region" description="Helical" evidence="6">
    <location>
        <begin position="47"/>
        <end position="67"/>
    </location>
</feature>
<dbReference type="Proteomes" id="UP000033115">
    <property type="component" value="Chromosome"/>
</dbReference>
<dbReference type="AlphaFoldDB" id="A0A0E3M5L0"/>
<keyword evidence="3 6" id="KW-0812">Transmembrane</keyword>
<proteinExistence type="inferred from homology"/>
<keyword evidence="5 6" id="KW-0472">Membrane</keyword>
<dbReference type="PANTHER" id="PTHR12677:SF59">
    <property type="entry name" value="GOLGI APPARATUS MEMBRANE PROTEIN TVP38-RELATED"/>
    <property type="match status" value="1"/>
</dbReference>
<feature type="transmembrane region" description="Helical" evidence="6">
    <location>
        <begin position="79"/>
        <end position="103"/>
    </location>
</feature>
<evidence type="ECO:0000256" key="1">
    <source>
        <dbReference type="ARBA" id="ARBA00004651"/>
    </source>
</evidence>
<evidence type="ECO:0000256" key="2">
    <source>
        <dbReference type="ARBA" id="ARBA00022475"/>
    </source>
</evidence>
<dbReference type="InterPro" id="IPR032816">
    <property type="entry name" value="VTT_dom"/>
</dbReference>
<comment type="subcellular location">
    <subcellularLocation>
        <location evidence="1 6">Cell membrane</location>
        <topology evidence="1 6">Multi-pass membrane protein</topology>
    </subcellularLocation>
</comment>
<evidence type="ECO:0000256" key="5">
    <source>
        <dbReference type="ARBA" id="ARBA00023136"/>
    </source>
</evidence>
<accession>A0A0E3M5L0</accession>
<evidence type="ECO:0000256" key="3">
    <source>
        <dbReference type="ARBA" id="ARBA00022692"/>
    </source>
</evidence>
<feature type="domain" description="VTT" evidence="7">
    <location>
        <begin position="67"/>
        <end position="183"/>
    </location>
</feature>
<keyword evidence="2 6" id="KW-1003">Cell membrane</keyword>
<dbReference type="HOGENOM" id="CLU_038944_8_2_9"/>
<protein>
    <recommendedName>
        <fullName evidence="6">TVP38/TMEM64 family membrane protein</fullName>
    </recommendedName>
</protein>
<dbReference type="EMBL" id="CP009933">
    <property type="protein sequence ID" value="AKA68275.1"/>
    <property type="molecule type" value="Genomic_DNA"/>
</dbReference>
<dbReference type="KEGG" id="csq:CSCA_1150"/>
<evidence type="ECO:0000256" key="4">
    <source>
        <dbReference type="ARBA" id="ARBA00022989"/>
    </source>
</evidence>
<feature type="transmembrane region" description="Helical" evidence="6">
    <location>
        <begin position="131"/>
        <end position="151"/>
    </location>
</feature>
<evidence type="ECO:0000256" key="6">
    <source>
        <dbReference type="RuleBase" id="RU366058"/>
    </source>
</evidence>
<dbReference type="STRING" id="1548.CSCA_1150"/>
<evidence type="ECO:0000313" key="9">
    <source>
        <dbReference type="Proteomes" id="UP000033115"/>
    </source>
</evidence>
<reference evidence="8 9" key="1">
    <citation type="journal article" date="2015" name="J. Biotechnol.">
        <title>Complete genome sequence of a malodorant-producing acetogen, Clostridium scatologenes ATCC 25775(T).</title>
        <authorList>
            <person name="Zhu Z."/>
            <person name="Guo T."/>
            <person name="Zheng H."/>
            <person name="Song T."/>
            <person name="Ouyang P."/>
            <person name="Xie J."/>
        </authorList>
    </citation>
    <scope>NUCLEOTIDE SEQUENCE [LARGE SCALE GENOMIC DNA]</scope>
    <source>
        <strain evidence="8 9">ATCC 25775</strain>
    </source>
</reference>
<dbReference type="PANTHER" id="PTHR12677">
    <property type="entry name" value="GOLGI APPARATUS MEMBRANE PROTEIN TVP38-RELATED"/>
    <property type="match status" value="1"/>
</dbReference>
<evidence type="ECO:0000313" key="8">
    <source>
        <dbReference type="EMBL" id="AKA68275.1"/>
    </source>
</evidence>